<evidence type="ECO:0000313" key="3">
    <source>
        <dbReference type="EMBL" id="KAK6766858.1"/>
    </source>
</evidence>
<dbReference type="SUPFAM" id="SSF48726">
    <property type="entry name" value="Immunoglobulin"/>
    <property type="match status" value="3"/>
</dbReference>
<dbReference type="EMBL" id="JAVFWL010000006">
    <property type="protein sequence ID" value="KAK6766858.1"/>
    <property type="molecule type" value="Genomic_DNA"/>
</dbReference>
<dbReference type="Gene3D" id="2.60.40.10">
    <property type="entry name" value="Immunoglobulins"/>
    <property type="match status" value="3"/>
</dbReference>
<keyword evidence="1" id="KW-0812">Transmembrane</keyword>
<dbReference type="Proteomes" id="UP001303046">
    <property type="component" value="Unassembled WGS sequence"/>
</dbReference>
<dbReference type="InterPro" id="IPR013783">
    <property type="entry name" value="Ig-like_fold"/>
</dbReference>
<keyword evidence="4" id="KW-1185">Reference proteome</keyword>
<keyword evidence="1" id="KW-0472">Membrane</keyword>
<feature type="domain" description="Ig-like" evidence="2">
    <location>
        <begin position="360"/>
        <end position="477"/>
    </location>
</feature>
<dbReference type="SMART" id="SM00408">
    <property type="entry name" value="IGc2"/>
    <property type="match status" value="3"/>
</dbReference>
<dbReference type="InterPro" id="IPR013098">
    <property type="entry name" value="Ig_I-set"/>
</dbReference>
<evidence type="ECO:0000259" key="2">
    <source>
        <dbReference type="PROSITE" id="PS50835"/>
    </source>
</evidence>
<dbReference type="CDD" id="cd00096">
    <property type="entry name" value="Ig"/>
    <property type="match status" value="2"/>
</dbReference>
<comment type="caution">
    <text evidence="3">The sequence shown here is derived from an EMBL/GenBank/DDBJ whole genome shotgun (WGS) entry which is preliminary data.</text>
</comment>
<evidence type="ECO:0000313" key="4">
    <source>
        <dbReference type="Proteomes" id="UP001303046"/>
    </source>
</evidence>
<feature type="domain" description="Ig-like" evidence="2">
    <location>
        <begin position="251"/>
        <end position="338"/>
    </location>
</feature>
<dbReference type="InterPro" id="IPR007110">
    <property type="entry name" value="Ig-like_dom"/>
</dbReference>
<dbReference type="SMART" id="SM00409">
    <property type="entry name" value="IG"/>
    <property type="match status" value="3"/>
</dbReference>
<evidence type="ECO:0000256" key="1">
    <source>
        <dbReference type="SAM" id="Phobius"/>
    </source>
</evidence>
<keyword evidence="1" id="KW-1133">Transmembrane helix</keyword>
<dbReference type="InterPro" id="IPR036179">
    <property type="entry name" value="Ig-like_dom_sf"/>
</dbReference>
<gene>
    <name evidence="3" type="primary">Necator_chrX.g26414</name>
    <name evidence="3" type="ORF">RB195_026247</name>
</gene>
<dbReference type="InterPro" id="IPR052615">
    <property type="entry name" value="FGFRL"/>
</dbReference>
<organism evidence="3 4">
    <name type="scientific">Necator americanus</name>
    <name type="common">Human hookworm</name>
    <dbReference type="NCBI Taxonomy" id="51031"/>
    <lineage>
        <taxon>Eukaryota</taxon>
        <taxon>Metazoa</taxon>
        <taxon>Ecdysozoa</taxon>
        <taxon>Nematoda</taxon>
        <taxon>Chromadorea</taxon>
        <taxon>Rhabditida</taxon>
        <taxon>Rhabditina</taxon>
        <taxon>Rhabditomorpha</taxon>
        <taxon>Strongyloidea</taxon>
        <taxon>Ancylostomatidae</taxon>
        <taxon>Bunostominae</taxon>
        <taxon>Necator</taxon>
    </lineage>
</organism>
<dbReference type="InterPro" id="IPR003599">
    <property type="entry name" value="Ig_sub"/>
</dbReference>
<sequence>MNENTSECGISLTTFETKEECKSDCSDHRRPHTTRCWRGGVSSTSSASSSFTSLTRMETSLAELLVSTRSRRPRNVNTQGIDWRRTSLASHQKNHSKGNIVSRRVPLTMLQILLAVVITLHATILTPETEAAHGSPPKMLMDVERKFRIPLGQKQFKLVCPVITNDKDMLMIQWTKNGEQVEWDSRYKLAKDDRELRMKTVKLDDSGRYQCQATNGFGHRTVDFTVHVYDPSEDSISLKDAIVLANSTSAPAWLIDMNLDWSSPMQINRGGRMELRCPSRGNPLPEIRWYKNNMRITTDTPPHIASFVIDPAGLDDSGEYRCVLENRLGSIEAIFKVTVGDFFDDGRRISAHGPPSDQLPEPIIDQPYNTTVRVGHTAQFLCKAKSPQSPLIKWLKEVEDPVAIRRRDPNATIVNASGMHLLVLEQTQVESMSREGPEHLYTNRLVIPMVTKEHAGRYICVVTSTQGHIVYKAAQLNVIAAYDFGSIGFDMDNFWYFVIPISILFVGLVVGAIAWLRCNQEPSSPKCLTGKPPPPPRIPPPVAPAEYPRGVTEFNQEYTIDKMRSPIILNNSMFHQKYPMGIATLDRNNIQRAQRGNDEMSNLYDNSSPQPYWTQPMMHRPLASSIYTATSGNYRTLEVGYPHSRNYPSMCSDEYSEQEQPFITYRR</sequence>
<feature type="domain" description="Ig-like" evidence="2">
    <location>
        <begin position="137"/>
        <end position="227"/>
    </location>
</feature>
<dbReference type="PANTHER" id="PTHR19890">
    <property type="entry name" value="FIBROBLAST GROWTH FACTOR RECEPTOR"/>
    <property type="match status" value="1"/>
</dbReference>
<feature type="transmembrane region" description="Helical" evidence="1">
    <location>
        <begin position="494"/>
        <end position="516"/>
    </location>
</feature>
<protein>
    <recommendedName>
        <fullName evidence="2">Ig-like domain-containing protein</fullName>
    </recommendedName>
</protein>
<proteinExistence type="predicted"/>
<dbReference type="PROSITE" id="PS50835">
    <property type="entry name" value="IG_LIKE"/>
    <property type="match status" value="3"/>
</dbReference>
<accession>A0ABR1EW86</accession>
<dbReference type="PANTHER" id="PTHR19890:SF10">
    <property type="entry name" value="FIBROBLAST GROWTH FACTOR RECEPTOR-LIKE 1"/>
    <property type="match status" value="1"/>
</dbReference>
<reference evidence="3 4" key="1">
    <citation type="submission" date="2023-08" db="EMBL/GenBank/DDBJ databases">
        <title>A Necator americanus chromosomal reference genome.</title>
        <authorList>
            <person name="Ilik V."/>
            <person name="Petrzelkova K.J."/>
            <person name="Pardy F."/>
            <person name="Fuh T."/>
            <person name="Niatou-Singa F.S."/>
            <person name="Gouil Q."/>
            <person name="Baker L."/>
            <person name="Ritchie M.E."/>
            <person name="Jex A.R."/>
            <person name="Gazzola D."/>
            <person name="Li H."/>
            <person name="Toshio Fujiwara R."/>
            <person name="Zhan B."/>
            <person name="Aroian R.V."/>
            <person name="Pafco B."/>
            <person name="Schwarz E.M."/>
        </authorList>
    </citation>
    <scope>NUCLEOTIDE SEQUENCE [LARGE SCALE GENOMIC DNA]</scope>
    <source>
        <strain evidence="3 4">Aroian</strain>
        <tissue evidence="3">Whole animal</tissue>
    </source>
</reference>
<dbReference type="Pfam" id="PF13927">
    <property type="entry name" value="Ig_3"/>
    <property type="match status" value="1"/>
</dbReference>
<dbReference type="Pfam" id="PF07679">
    <property type="entry name" value="I-set"/>
    <property type="match status" value="2"/>
</dbReference>
<dbReference type="InterPro" id="IPR003598">
    <property type="entry name" value="Ig_sub2"/>
</dbReference>
<name>A0ABR1EW86_NECAM</name>